<sequence length="66" mass="7553">MGEPTGRKEKQKIAYVKRKTPLHQLHTLLITLVVGLGTTYLETMEEERVRGATIHQRDRPEEPSPS</sequence>
<proteinExistence type="predicted"/>
<protein>
    <submittedName>
        <fullName evidence="1">Uncharacterized protein</fullName>
    </submittedName>
</protein>
<evidence type="ECO:0000313" key="2">
    <source>
        <dbReference type="Proteomes" id="UP001062846"/>
    </source>
</evidence>
<dbReference type="EMBL" id="CM046389">
    <property type="protein sequence ID" value="KAI8567702.1"/>
    <property type="molecule type" value="Genomic_DNA"/>
</dbReference>
<name>A0ACC0PSP0_RHOML</name>
<accession>A0ACC0PSP0</accession>
<dbReference type="Proteomes" id="UP001062846">
    <property type="component" value="Chromosome 2"/>
</dbReference>
<gene>
    <name evidence="1" type="ORF">RHMOL_Rhmol02G0142200</name>
</gene>
<evidence type="ECO:0000313" key="1">
    <source>
        <dbReference type="EMBL" id="KAI8567702.1"/>
    </source>
</evidence>
<comment type="caution">
    <text evidence="1">The sequence shown here is derived from an EMBL/GenBank/DDBJ whole genome shotgun (WGS) entry which is preliminary data.</text>
</comment>
<reference evidence="1" key="1">
    <citation type="submission" date="2022-02" db="EMBL/GenBank/DDBJ databases">
        <title>Plant Genome Project.</title>
        <authorList>
            <person name="Zhang R.-G."/>
        </authorList>
    </citation>
    <scope>NUCLEOTIDE SEQUENCE</scope>
    <source>
        <strain evidence="1">AT1</strain>
    </source>
</reference>
<keyword evidence="2" id="KW-1185">Reference proteome</keyword>
<organism evidence="1 2">
    <name type="scientific">Rhododendron molle</name>
    <name type="common">Chinese azalea</name>
    <name type="synonym">Azalea mollis</name>
    <dbReference type="NCBI Taxonomy" id="49168"/>
    <lineage>
        <taxon>Eukaryota</taxon>
        <taxon>Viridiplantae</taxon>
        <taxon>Streptophyta</taxon>
        <taxon>Embryophyta</taxon>
        <taxon>Tracheophyta</taxon>
        <taxon>Spermatophyta</taxon>
        <taxon>Magnoliopsida</taxon>
        <taxon>eudicotyledons</taxon>
        <taxon>Gunneridae</taxon>
        <taxon>Pentapetalae</taxon>
        <taxon>asterids</taxon>
        <taxon>Ericales</taxon>
        <taxon>Ericaceae</taxon>
        <taxon>Ericoideae</taxon>
        <taxon>Rhodoreae</taxon>
        <taxon>Rhododendron</taxon>
    </lineage>
</organism>